<dbReference type="EMBL" id="JBHRWW010000001">
    <property type="protein sequence ID" value="MFC3687298.1"/>
    <property type="molecule type" value="Genomic_DNA"/>
</dbReference>
<comment type="caution">
    <text evidence="1">The sequence shown here is derived from an EMBL/GenBank/DDBJ whole genome shotgun (WGS) entry which is preliminary data.</text>
</comment>
<dbReference type="Proteomes" id="UP001595685">
    <property type="component" value="Unassembled WGS sequence"/>
</dbReference>
<dbReference type="RefSeq" id="WP_340288756.1">
    <property type="nucleotide sequence ID" value="NZ_JBBEOI010000003.1"/>
</dbReference>
<sequence length="171" mass="18007">MPAGDGAGPAGVPAVTPAMLAQEARNSLQLPTPTVGVNPDGANGNPALVNLPTWWWVTNGDSLTQRTAVGSVWAEVTAEPVSSTWVTGVGERTECVGLGFAWVRGMDDYERGSCSHTYRQADADEQAEVQVVWRVSWVGSGGSGGTLDPFTMTATQDVPVYERQAIVTTVD</sequence>
<protein>
    <recommendedName>
        <fullName evidence="3">ATP/GTP-binding protein</fullName>
    </recommendedName>
</protein>
<organism evidence="1 2">
    <name type="scientific">Aquipuribacter hungaricus</name>
    <dbReference type="NCBI Taxonomy" id="545624"/>
    <lineage>
        <taxon>Bacteria</taxon>
        <taxon>Bacillati</taxon>
        <taxon>Actinomycetota</taxon>
        <taxon>Actinomycetes</taxon>
        <taxon>Micrococcales</taxon>
        <taxon>Intrasporangiaceae</taxon>
        <taxon>Aquipuribacter</taxon>
    </lineage>
</organism>
<keyword evidence="2" id="KW-1185">Reference proteome</keyword>
<gene>
    <name evidence="1" type="ORF">ACFOLH_02970</name>
</gene>
<evidence type="ECO:0000313" key="1">
    <source>
        <dbReference type="EMBL" id="MFC3687298.1"/>
    </source>
</evidence>
<evidence type="ECO:0008006" key="3">
    <source>
        <dbReference type="Google" id="ProtNLM"/>
    </source>
</evidence>
<accession>A0ABV7WFM6</accession>
<proteinExistence type="predicted"/>
<evidence type="ECO:0000313" key="2">
    <source>
        <dbReference type="Proteomes" id="UP001595685"/>
    </source>
</evidence>
<reference evidence="2" key="1">
    <citation type="journal article" date="2019" name="Int. J. Syst. Evol. Microbiol.">
        <title>The Global Catalogue of Microorganisms (GCM) 10K type strain sequencing project: providing services to taxonomists for standard genome sequencing and annotation.</title>
        <authorList>
            <consortium name="The Broad Institute Genomics Platform"/>
            <consortium name="The Broad Institute Genome Sequencing Center for Infectious Disease"/>
            <person name="Wu L."/>
            <person name="Ma J."/>
        </authorList>
    </citation>
    <scope>NUCLEOTIDE SEQUENCE [LARGE SCALE GENOMIC DNA]</scope>
    <source>
        <strain evidence="2">NCAIM B.02333</strain>
    </source>
</reference>
<name>A0ABV7WFM6_9MICO</name>